<dbReference type="Proteomes" id="UP000292120">
    <property type="component" value="Unassembled WGS sequence"/>
</dbReference>
<dbReference type="GO" id="GO:0017111">
    <property type="term" value="F:ribonucleoside triphosphate phosphatase activity"/>
    <property type="evidence" value="ECO:0007669"/>
    <property type="project" value="InterPro"/>
</dbReference>
<gene>
    <name evidence="4" type="primary">nudJ</name>
    <name evidence="6" type="ORF">EYS42_16245</name>
</gene>
<evidence type="ECO:0000256" key="1">
    <source>
        <dbReference type="ARBA" id="ARBA00007608"/>
    </source>
</evidence>
<comment type="subunit">
    <text evidence="2 4">Monomer.</text>
</comment>
<evidence type="ECO:0000256" key="2">
    <source>
        <dbReference type="ARBA" id="ARBA00011245"/>
    </source>
</evidence>
<keyword evidence="7" id="KW-1185">Reference proteome</keyword>
<evidence type="ECO:0000256" key="3">
    <source>
        <dbReference type="ARBA" id="ARBA00015552"/>
    </source>
</evidence>
<keyword evidence="4 6" id="KW-0378">Hydrolase</keyword>
<comment type="similarity">
    <text evidence="1 4">Belongs to the Nudix hydrolase family. NudJ subfamily.</text>
</comment>
<evidence type="ECO:0000259" key="5">
    <source>
        <dbReference type="PROSITE" id="PS51462"/>
    </source>
</evidence>
<dbReference type="PROSITE" id="PS51462">
    <property type="entry name" value="NUDIX"/>
    <property type="match status" value="1"/>
</dbReference>
<dbReference type="PANTHER" id="PTHR43222">
    <property type="entry name" value="NUDIX HYDROLASE 23"/>
    <property type="match status" value="1"/>
</dbReference>
<protein>
    <recommendedName>
        <fullName evidence="3 4">Phosphatase NudJ</fullName>
        <ecNumber evidence="4">3.6.1.-</ecNumber>
    </recommendedName>
</protein>
<reference evidence="6 7" key="1">
    <citation type="submission" date="2019-02" db="EMBL/GenBank/DDBJ databases">
        <title>Aquabacterium sp. strain KMB7.</title>
        <authorList>
            <person name="Chen W.-M."/>
        </authorList>
    </citation>
    <scope>NUCLEOTIDE SEQUENCE [LARGE SCALE GENOMIC DNA]</scope>
    <source>
        <strain evidence="6 7">KMB7</strain>
    </source>
</reference>
<dbReference type="EC" id="3.6.1.-" evidence="4"/>
<comment type="cofactor">
    <cofactor evidence="4">
        <name>Mg(2+)</name>
        <dbReference type="ChEBI" id="CHEBI:18420"/>
    </cofactor>
</comment>
<organism evidence="6 7">
    <name type="scientific">Aquabacterium lacunae</name>
    <dbReference type="NCBI Taxonomy" id="2528630"/>
    <lineage>
        <taxon>Bacteria</taxon>
        <taxon>Pseudomonadati</taxon>
        <taxon>Pseudomonadota</taxon>
        <taxon>Betaproteobacteria</taxon>
        <taxon>Burkholderiales</taxon>
        <taxon>Aquabacterium</taxon>
    </lineage>
</organism>
<dbReference type="CDD" id="cd03675">
    <property type="entry name" value="NUDIX_Hydrolase"/>
    <property type="match status" value="1"/>
</dbReference>
<evidence type="ECO:0000256" key="4">
    <source>
        <dbReference type="RuleBase" id="RU364043"/>
    </source>
</evidence>
<feature type="domain" description="Nudix hydrolase" evidence="5">
    <location>
        <begin position="14"/>
        <end position="147"/>
    </location>
</feature>
<name>A0A4Q9GZW6_9BURK</name>
<dbReference type="GO" id="GO:0017110">
    <property type="term" value="F:nucleoside diphosphate phosphatase activity"/>
    <property type="evidence" value="ECO:0007669"/>
    <property type="project" value="InterPro"/>
</dbReference>
<keyword evidence="4" id="KW-0460">Magnesium</keyword>
<dbReference type="InterPro" id="IPR000086">
    <property type="entry name" value="NUDIX_hydrolase_dom"/>
</dbReference>
<dbReference type="Gene3D" id="3.90.79.10">
    <property type="entry name" value="Nucleoside Triphosphate Pyrophosphohydrolase"/>
    <property type="match status" value="1"/>
</dbReference>
<dbReference type="AlphaFoldDB" id="A0A4Q9GZW6"/>
<comment type="caution">
    <text evidence="6">The sequence shown here is derived from an EMBL/GenBank/DDBJ whole genome shotgun (WGS) entry which is preliminary data.</text>
</comment>
<evidence type="ECO:0000313" key="7">
    <source>
        <dbReference type="Proteomes" id="UP000292120"/>
    </source>
</evidence>
<dbReference type="InterPro" id="IPR015797">
    <property type="entry name" value="NUDIX_hydrolase-like_dom_sf"/>
</dbReference>
<dbReference type="PANTHER" id="PTHR43222:SF11">
    <property type="entry name" value="PHOSPHATASE NUDJ"/>
    <property type="match status" value="1"/>
</dbReference>
<dbReference type="OrthoDB" id="8594221at2"/>
<dbReference type="SUPFAM" id="SSF55811">
    <property type="entry name" value="Nudix"/>
    <property type="match status" value="1"/>
</dbReference>
<accession>A0A4Q9GZW6</accession>
<sequence>MTAAQTVAPTPKVRWKPNVTVAAVIEHEGRFLLVEEDTSDGLLLNNPAGHLDPGETPEQGVIRETLEETACRFTPEHFLGLFMSRFRRTRTGEDITYLRLAYAGSVSAPDLSLTLDEGIVRTVWMTADEIRACPERHRSPLVLECLEAYLAGQRFPLDIVKAHSSLFTPPAAARAA</sequence>
<dbReference type="Pfam" id="PF00293">
    <property type="entry name" value="NUDIX"/>
    <property type="match status" value="1"/>
</dbReference>
<dbReference type="InterPro" id="IPR033713">
    <property type="entry name" value="NudJ"/>
</dbReference>
<dbReference type="GO" id="GO:0004787">
    <property type="term" value="F:thiamine diphosphate phosphatase activity"/>
    <property type="evidence" value="ECO:0007669"/>
    <property type="project" value="InterPro"/>
</dbReference>
<evidence type="ECO:0000313" key="6">
    <source>
        <dbReference type="EMBL" id="TBO27720.1"/>
    </source>
</evidence>
<proteinExistence type="inferred from homology"/>
<dbReference type="EMBL" id="SIXI01000009">
    <property type="protein sequence ID" value="TBO27720.1"/>
    <property type="molecule type" value="Genomic_DNA"/>
</dbReference>
<dbReference type="RefSeq" id="WP_130969316.1">
    <property type="nucleotide sequence ID" value="NZ_SIXI01000009.1"/>
</dbReference>